<reference evidence="8" key="1">
    <citation type="journal article" date="2014" name="Front. Microbiol.">
        <title>High frequency of phylogenetically diverse reductive dehalogenase-homologous genes in deep subseafloor sedimentary metagenomes.</title>
        <authorList>
            <person name="Kawai M."/>
            <person name="Futagami T."/>
            <person name="Toyoda A."/>
            <person name="Takaki Y."/>
            <person name="Nishi S."/>
            <person name="Hori S."/>
            <person name="Arai W."/>
            <person name="Tsubouchi T."/>
            <person name="Morono Y."/>
            <person name="Uchiyama I."/>
            <person name="Ito T."/>
            <person name="Fujiyama A."/>
            <person name="Inagaki F."/>
            <person name="Takami H."/>
        </authorList>
    </citation>
    <scope>NUCLEOTIDE SEQUENCE</scope>
    <source>
        <strain evidence="8">Expedition CK06-06</strain>
    </source>
</reference>
<keyword evidence="4 7" id="KW-0812">Transmembrane</keyword>
<name>X1KUU1_9ZZZZ</name>
<evidence type="ECO:0000313" key="8">
    <source>
        <dbReference type="EMBL" id="GAI10862.1"/>
    </source>
</evidence>
<evidence type="ECO:0000256" key="6">
    <source>
        <dbReference type="ARBA" id="ARBA00023136"/>
    </source>
</evidence>
<dbReference type="GO" id="GO:0005886">
    <property type="term" value="C:plasma membrane"/>
    <property type="evidence" value="ECO:0007669"/>
    <property type="project" value="UniProtKB-SubCell"/>
</dbReference>
<keyword evidence="6 7" id="KW-0472">Membrane</keyword>
<dbReference type="PANTHER" id="PTHR43005">
    <property type="entry name" value="BLR7065 PROTEIN"/>
    <property type="match status" value="1"/>
</dbReference>
<dbReference type="SUPFAM" id="SSF161098">
    <property type="entry name" value="MetI-like"/>
    <property type="match status" value="1"/>
</dbReference>
<protein>
    <recommendedName>
        <fullName evidence="9">ABC transmembrane type-1 domain-containing protein</fullName>
    </recommendedName>
</protein>
<evidence type="ECO:0000256" key="2">
    <source>
        <dbReference type="ARBA" id="ARBA00022448"/>
    </source>
</evidence>
<dbReference type="Gene3D" id="1.10.3720.10">
    <property type="entry name" value="MetI-like"/>
    <property type="match status" value="1"/>
</dbReference>
<evidence type="ECO:0000256" key="4">
    <source>
        <dbReference type="ARBA" id="ARBA00022692"/>
    </source>
</evidence>
<organism evidence="8">
    <name type="scientific">marine sediment metagenome</name>
    <dbReference type="NCBI Taxonomy" id="412755"/>
    <lineage>
        <taxon>unclassified sequences</taxon>
        <taxon>metagenomes</taxon>
        <taxon>ecological metagenomes</taxon>
    </lineage>
</organism>
<gene>
    <name evidence="8" type="ORF">S06H3_23808</name>
</gene>
<keyword evidence="3" id="KW-1003">Cell membrane</keyword>
<keyword evidence="2" id="KW-0813">Transport</keyword>
<comment type="subcellular location">
    <subcellularLocation>
        <location evidence="1">Cell membrane</location>
        <topology evidence="1">Multi-pass membrane protein</topology>
    </subcellularLocation>
</comment>
<accession>X1KUU1</accession>
<feature type="non-terminal residue" evidence="8">
    <location>
        <position position="1"/>
    </location>
</feature>
<dbReference type="AlphaFoldDB" id="X1KUU1"/>
<feature type="transmembrane region" description="Helical" evidence="7">
    <location>
        <begin position="42"/>
        <end position="66"/>
    </location>
</feature>
<evidence type="ECO:0000256" key="7">
    <source>
        <dbReference type="SAM" id="Phobius"/>
    </source>
</evidence>
<sequence>FIPTAASILWRFMYNYDIGVINNFLSLFNIPRILFLASPKYALFSVIFTDIWAWTPWMFLILLAGIEGLDKEPMEAAWEELL</sequence>
<evidence type="ECO:0000256" key="5">
    <source>
        <dbReference type="ARBA" id="ARBA00022989"/>
    </source>
</evidence>
<keyword evidence="5 7" id="KW-1133">Transmembrane helix</keyword>
<evidence type="ECO:0008006" key="9">
    <source>
        <dbReference type="Google" id="ProtNLM"/>
    </source>
</evidence>
<evidence type="ECO:0000256" key="1">
    <source>
        <dbReference type="ARBA" id="ARBA00004651"/>
    </source>
</evidence>
<dbReference type="InterPro" id="IPR035906">
    <property type="entry name" value="MetI-like_sf"/>
</dbReference>
<feature type="transmembrane region" description="Helical" evidence="7">
    <location>
        <begin position="12"/>
        <end position="30"/>
    </location>
</feature>
<proteinExistence type="predicted"/>
<comment type="caution">
    <text evidence="8">The sequence shown here is derived from an EMBL/GenBank/DDBJ whole genome shotgun (WGS) entry which is preliminary data.</text>
</comment>
<dbReference type="PANTHER" id="PTHR43005:SF1">
    <property type="entry name" value="SPERMIDINE_PUTRESCINE TRANSPORT SYSTEM PERMEASE PROTEIN"/>
    <property type="match status" value="1"/>
</dbReference>
<dbReference type="EMBL" id="BARV01013037">
    <property type="protein sequence ID" value="GAI10862.1"/>
    <property type="molecule type" value="Genomic_DNA"/>
</dbReference>
<evidence type="ECO:0000256" key="3">
    <source>
        <dbReference type="ARBA" id="ARBA00022475"/>
    </source>
</evidence>